<organism evidence="6 7">
    <name type="scientific">Nocardia vulneris</name>
    <dbReference type="NCBI Taxonomy" id="1141657"/>
    <lineage>
        <taxon>Bacteria</taxon>
        <taxon>Bacillati</taxon>
        <taxon>Actinomycetota</taxon>
        <taxon>Actinomycetes</taxon>
        <taxon>Mycobacteriales</taxon>
        <taxon>Nocardiaceae</taxon>
        <taxon>Nocardia</taxon>
    </lineage>
</organism>
<dbReference type="SUPFAM" id="SSF50022">
    <property type="entry name" value="ISP domain"/>
    <property type="match status" value="1"/>
</dbReference>
<dbReference type="Gene3D" id="3.50.50.60">
    <property type="entry name" value="FAD/NAD(P)-binding domain"/>
    <property type="match status" value="1"/>
</dbReference>
<dbReference type="PANTHER" id="PTHR13847:SF274">
    <property type="entry name" value="RIESKE 2FE-2S IRON-SULFUR PROTEIN YHFW-RELATED"/>
    <property type="match status" value="1"/>
</dbReference>
<dbReference type="SUPFAM" id="SSF51905">
    <property type="entry name" value="FAD/NAD(P)-binding domain"/>
    <property type="match status" value="1"/>
</dbReference>
<keyword evidence="3" id="KW-0408">Iron</keyword>
<dbReference type="EMBL" id="JNFP01000009">
    <property type="protein sequence ID" value="KIA65203.1"/>
    <property type="molecule type" value="Genomic_DNA"/>
</dbReference>
<dbReference type="InterPro" id="IPR017941">
    <property type="entry name" value="Rieske_2Fe-2S"/>
</dbReference>
<evidence type="ECO:0000313" key="6">
    <source>
        <dbReference type="EMBL" id="KIA65203.1"/>
    </source>
</evidence>
<dbReference type="Gene3D" id="2.102.10.10">
    <property type="entry name" value="Rieske [2Fe-2S] iron-sulphur domain"/>
    <property type="match status" value="1"/>
</dbReference>
<dbReference type="InterPro" id="IPR006076">
    <property type="entry name" value="FAD-dep_OxRdtase"/>
</dbReference>
<dbReference type="Pfam" id="PF01266">
    <property type="entry name" value="DAO"/>
    <property type="match status" value="1"/>
</dbReference>
<keyword evidence="1" id="KW-0001">2Fe-2S</keyword>
<evidence type="ECO:0000313" key="7">
    <source>
        <dbReference type="Proteomes" id="UP000031364"/>
    </source>
</evidence>
<keyword evidence="4" id="KW-0411">Iron-sulfur</keyword>
<keyword evidence="7" id="KW-1185">Reference proteome</keyword>
<dbReference type="InterPro" id="IPR036922">
    <property type="entry name" value="Rieske_2Fe-2S_sf"/>
</dbReference>
<feature type="domain" description="Rieske" evidence="5">
    <location>
        <begin position="406"/>
        <end position="490"/>
    </location>
</feature>
<accession>A0ABR4ZIW6</accession>
<evidence type="ECO:0000256" key="2">
    <source>
        <dbReference type="ARBA" id="ARBA00022723"/>
    </source>
</evidence>
<comment type="caution">
    <text evidence="6">The sequence shown here is derived from an EMBL/GenBank/DDBJ whole genome shotgun (WGS) entry which is preliminary data.</text>
</comment>
<name>A0ABR4ZIW6_9NOCA</name>
<dbReference type="Gene3D" id="3.30.9.10">
    <property type="entry name" value="D-Amino Acid Oxidase, subunit A, domain 2"/>
    <property type="match status" value="1"/>
</dbReference>
<evidence type="ECO:0000256" key="3">
    <source>
        <dbReference type="ARBA" id="ARBA00023004"/>
    </source>
</evidence>
<protein>
    <submittedName>
        <fullName evidence="6">FAD-dependent oxidoreductase</fullName>
    </submittedName>
</protein>
<dbReference type="Pfam" id="PF00355">
    <property type="entry name" value="Rieske"/>
    <property type="match status" value="1"/>
</dbReference>
<evidence type="ECO:0000256" key="1">
    <source>
        <dbReference type="ARBA" id="ARBA00022714"/>
    </source>
</evidence>
<reference evidence="6 7" key="1">
    <citation type="journal article" date="2014" name="Int. J. Syst. Evol. Microbiol.">
        <title>Nocardia vulneris sp. nov., isolated from wounds of human patients in North America.</title>
        <authorList>
            <person name="Lasker B.A."/>
            <person name="Bell M."/>
            <person name="Klenk H.P."/>
            <person name="Sproer C."/>
            <person name="Schumann C."/>
            <person name="Schumann P."/>
            <person name="Brown J.M."/>
        </authorList>
    </citation>
    <scope>NUCLEOTIDE SEQUENCE [LARGE SCALE GENOMIC DNA]</scope>
    <source>
        <strain evidence="6 7">W9851</strain>
    </source>
</reference>
<proteinExistence type="predicted"/>
<keyword evidence="2" id="KW-0479">Metal-binding</keyword>
<evidence type="ECO:0000259" key="5">
    <source>
        <dbReference type="PROSITE" id="PS51296"/>
    </source>
</evidence>
<sequence length="490" mass="52129">MTSLWLDNVPARTYSPFEPGRWFDHVVVGGGLTGVSTALLLARGGDSVALLEARTLGAAATGNTTAKLSLLQGTHLSGIAKKHPADTLRAYVEANQQGQRWLLDFCADHGIATQHAPAFTYASTRANTPQIEAELAACRTAGLDAHWAEELDLPFATYGAVRVDDQAQFDPMAVLRGLADAAERQGAVIVENTRVLTVSGDTVRTEHGEIHAGTIVLATGTPILDRGGFFARLEPNRSYALAFRVPEPIPHGMYLSADAPTRSLRYAPRPEGELLLVGGNGHVVGREKQTRAHVDDLAEWTRTYWPAAELTHSWSAQDYSPIDGLPYVGPLVPGNEHILVATGYSKWGMTNGVAAALAIAGRAAGRPPEWARTLEAWRPRELTGLATALKANGGVGLAMASGWARAELHGDGDTPAEGHGQVRRAGLRPVGTCTVDGRTTAVSAICPHLYGVVQWNDAEKSWDCPLHGSRFAPDGTVLEGPATQPLAPSQ</sequence>
<dbReference type="PANTHER" id="PTHR13847">
    <property type="entry name" value="SARCOSINE DEHYDROGENASE-RELATED"/>
    <property type="match status" value="1"/>
</dbReference>
<evidence type="ECO:0000256" key="4">
    <source>
        <dbReference type="ARBA" id="ARBA00023014"/>
    </source>
</evidence>
<dbReference type="Proteomes" id="UP000031364">
    <property type="component" value="Unassembled WGS sequence"/>
</dbReference>
<gene>
    <name evidence="6" type="ORF">FG87_09980</name>
</gene>
<dbReference type="InterPro" id="IPR036188">
    <property type="entry name" value="FAD/NAD-bd_sf"/>
</dbReference>
<dbReference type="PROSITE" id="PS51296">
    <property type="entry name" value="RIESKE"/>
    <property type="match status" value="1"/>
</dbReference>